<feature type="compositionally biased region" description="Basic and acidic residues" evidence="1">
    <location>
        <begin position="39"/>
        <end position="49"/>
    </location>
</feature>
<feature type="region of interest" description="Disordered" evidence="1">
    <location>
        <begin position="1"/>
        <end position="75"/>
    </location>
</feature>
<name>A0A8H8UBJ0_9HELO</name>
<protein>
    <submittedName>
        <fullName evidence="3">Uncharacterized protein</fullName>
    </submittedName>
</protein>
<evidence type="ECO:0000313" key="3">
    <source>
        <dbReference type="EMBL" id="TVY38263.1"/>
    </source>
</evidence>
<evidence type="ECO:0000256" key="1">
    <source>
        <dbReference type="SAM" id="MobiDB-lite"/>
    </source>
</evidence>
<dbReference type="EMBL" id="QGMI01000621">
    <property type="protein sequence ID" value="TVY38263.1"/>
    <property type="molecule type" value="Genomic_DNA"/>
</dbReference>
<organism evidence="3 4">
    <name type="scientific">Lachnellula occidentalis</name>
    <dbReference type="NCBI Taxonomy" id="215460"/>
    <lineage>
        <taxon>Eukaryota</taxon>
        <taxon>Fungi</taxon>
        <taxon>Dikarya</taxon>
        <taxon>Ascomycota</taxon>
        <taxon>Pezizomycotina</taxon>
        <taxon>Leotiomycetes</taxon>
        <taxon>Helotiales</taxon>
        <taxon>Lachnaceae</taxon>
        <taxon>Lachnellula</taxon>
    </lineage>
</organism>
<sequence>MSSILSFGMPSSKKEKHYANSRARRHSSDVVISQSKKSKKEEKKEKDADTESLSSSTASSATDTVVVPPPPPEPKKCPLRFMMAGMLQTEQESEGKKLGGCPLRRVQLWHTIPLCLLAAVNLLLIIFALLGLAGYRIGAGIGHWVSEMQSKSISKRPAAQSLIDIDDGSEVVGENTEKE</sequence>
<reference evidence="3 4" key="1">
    <citation type="submission" date="2018-05" db="EMBL/GenBank/DDBJ databases">
        <title>Genome sequencing and assembly of the regulated plant pathogen Lachnellula willkommii and related sister species for the development of diagnostic species identification markers.</title>
        <authorList>
            <person name="Giroux E."/>
            <person name="Bilodeau G."/>
        </authorList>
    </citation>
    <scope>NUCLEOTIDE SEQUENCE [LARGE SCALE GENOMIC DNA]</scope>
    <source>
        <strain evidence="3 4">CBS 160.35</strain>
    </source>
</reference>
<dbReference type="OrthoDB" id="3560987at2759"/>
<gene>
    <name evidence="3" type="ORF">LOCC1_G007670</name>
</gene>
<accession>A0A8H8UBJ0</accession>
<feature type="transmembrane region" description="Helical" evidence="2">
    <location>
        <begin position="114"/>
        <end position="135"/>
    </location>
</feature>
<evidence type="ECO:0000313" key="4">
    <source>
        <dbReference type="Proteomes" id="UP000443090"/>
    </source>
</evidence>
<keyword evidence="2" id="KW-0472">Membrane</keyword>
<feature type="compositionally biased region" description="Low complexity" evidence="1">
    <location>
        <begin position="51"/>
        <end position="66"/>
    </location>
</feature>
<keyword evidence="4" id="KW-1185">Reference proteome</keyword>
<dbReference type="Proteomes" id="UP000443090">
    <property type="component" value="Unassembled WGS sequence"/>
</dbReference>
<keyword evidence="2" id="KW-1133">Transmembrane helix</keyword>
<comment type="caution">
    <text evidence="3">The sequence shown here is derived from an EMBL/GenBank/DDBJ whole genome shotgun (WGS) entry which is preliminary data.</text>
</comment>
<evidence type="ECO:0000256" key="2">
    <source>
        <dbReference type="SAM" id="Phobius"/>
    </source>
</evidence>
<proteinExistence type="predicted"/>
<dbReference type="AlphaFoldDB" id="A0A8H8UBJ0"/>
<keyword evidence="2" id="KW-0812">Transmembrane</keyword>